<evidence type="ECO:0000256" key="1">
    <source>
        <dbReference type="SAM" id="Phobius"/>
    </source>
</evidence>
<dbReference type="EMBL" id="MNCJ02000329">
    <property type="protein sequence ID" value="KAF5771021.1"/>
    <property type="molecule type" value="Genomic_DNA"/>
</dbReference>
<keyword evidence="1" id="KW-0472">Membrane</keyword>
<keyword evidence="3" id="KW-1185">Reference proteome</keyword>
<reference evidence="2" key="1">
    <citation type="journal article" date="2017" name="Nature">
        <title>The sunflower genome provides insights into oil metabolism, flowering and Asterid evolution.</title>
        <authorList>
            <person name="Badouin H."/>
            <person name="Gouzy J."/>
            <person name="Grassa C.J."/>
            <person name="Murat F."/>
            <person name="Staton S.E."/>
            <person name="Cottret L."/>
            <person name="Lelandais-Briere C."/>
            <person name="Owens G.L."/>
            <person name="Carrere S."/>
            <person name="Mayjonade B."/>
            <person name="Legrand L."/>
            <person name="Gill N."/>
            <person name="Kane N.C."/>
            <person name="Bowers J.E."/>
            <person name="Hubner S."/>
            <person name="Bellec A."/>
            <person name="Berard A."/>
            <person name="Berges H."/>
            <person name="Blanchet N."/>
            <person name="Boniface M.C."/>
            <person name="Brunel D."/>
            <person name="Catrice O."/>
            <person name="Chaidir N."/>
            <person name="Claudel C."/>
            <person name="Donnadieu C."/>
            <person name="Faraut T."/>
            <person name="Fievet G."/>
            <person name="Helmstetter N."/>
            <person name="King M."/>
            <person name="Knapp S.J."/>
            <person name="Lai Z."/>
            <person name="Le Paslier M.C."/>
            <person name="Lippi Y."/>
            <person name="Lorenzon L."/>
            <person name="Mandel J.R."/>
            <person name="Marage G."/>
            <person name="Marchand G."/>
            <person name="Marquand E."/>
            <person name="Bret-Mestries E."/>
            <person name="Morien E."/>
            <person name="Nambeesan S."/>
            <person name="Nguyen T."/>
            <person name="Pegot-Espagnet P."/>
            <person name="Pouilly N."/>
            <person name="Raftis F."/>
            <person name="Sallet E."/>
            <person name="Schiex T."/>
            <person name="Thomas J."/>
            <person name="Vandecasteele C."/>
            <person name="Vares D."/>
            <person name="Vear F."/>
            <person name="Vautrin S."/>
            <person name="Crespi M."/>
            <person name="Mangin B."/>
            <person name="Burke J.M."/>
            <person name="Salse J."/>
            <person name="Munos S."/>
            <person name="Vincourt P."/>
            <person name="Rieseberg L.H."/>
            <person name="Langlade N.B."/>
        </authorList>
    </citation>
    <scope>NUCLEOTIDE SEQUENCE</scope>
    <source>
        <tissue evidence="2">Leaves</tissue>
    </source>
</reference>
<name>A0A9K3EEA7_HELAN</name>
<dbReference type="Proteomes" id="UP000215914">
    <property type="component" value="Unassembled WGS sequence"/>
</dbReference>
<comment type="caution">
    <text evidence="2">The sequence shown here is derived from an EMBL/GenBank/DDBJ whole genome shotgun (WGS) entry which is preliminary data.</text>
</comment>
<dbReference type="Gramene" id="mRNA:HanXRQr2_Chr14g0665891">
    <property type="protein sequence ID" value="mRNA:HanXRQr2_Chr14g0665891"/>
    <property type="gene ID" value="HanXRQr2_Chr14g0665891"/>
</dbReference>
<dbReference type="AlphaFoldDB" id="A0A9K3EEA7"/>
<accession>A0A9K3EEA7</accession>
<gene>
    <name evidence="2" type="ORF">HanXRQr2_Chr14g0665891</name>
</gene>
<feature type="transmembrane region" description="Helical" evidence="1">
    <location>
        <begin position="6"/>
        <end position="30"/>
    </location>
</feature>
<evidence type="ECO:0000313" key="3">
    <source>
        <dbReference type="Proteomes" id="UP000215914"/>
    </source>
</evidence>
<proteinExistence type="predicted"/>
<keyword evidence="1" id="KW-1133">Transmembrane helix</keyword>
<keyword evidence="1" id="KW-0812">Transmembrane</keyword>
<organism evidence="2 3">
    <name type="scientific">Helianthus annuus</name>
    <name type="common">Common sunflower</name>
    <dbReference type="NCBI Taxonomy" id="4232"/>
    <lineage>
        <taxon>Eukaryota</taxon>
        <taxon>Viridiplantae</taxon>
        <taxon>Streptophyta</taxon>
        <taxon>Embryophyta</taxon>
        <taxon>Tracheophyta</taxon>
        <taxon>Spermatophyta</taxon>
        <taxon>Magnoliopsida</taxon>
        <taxon>eudicotyledons</taxon>
        <taxon>Gunneridae</taxon>
        <taxon>Pentapetalae</taxon>
        <taxon>asterids</taxon>
        <taxon>campanulids</taxon>
        <taxon>Asterales</taxon>
        <taxon>Asteraceae</taxon>
        <taxon>Asteroideae</taxon>
        <taxon>Heliantheae alliance</taxon>
        <taxon>Heliantheae</taxon>
        <taxon>Helianthus</taxon>
    </lineage>
</organism>
<sequence length="87" mass="10313">MSSCNQIAHMWWCFLVVSVSYGLILIYAVFHEKHFKGTKLKTWPKHLRSQRKPRERSSSSCMRRFLRIGMLGLKKSIRVVRHTKLPV</sequence>
<evidence type="ECO:0000313" key="2">
    <source>
        <dbReference type="EMBL" id="KAF5771021.1"/>
    </source>
</evidence>
<reference evidence="2" key="2">
    <citation type="submission" date="2020-06" db="EMBL/GenBank/DDBJ databases">
        <title>Helianthus annuus Genome sequencing and assembly Release 2.</title>
        <authorList>
            <person name="Gouzy J."/>
            <person name="Langlade N."/>
            <person name="Munos S."/>
        </authorList>
    </citation>
    <scope>NUCLEOTIDE SEQUENCE</scope>
    <source>
        <tissue evidence="2">Leaves</tissue>
    </source>
</reference>
<protein>
    <submittedName>
        <fullName evidence="2">Uncharacterized protein</fullName>
    </submittedName>
</protein>